<dbReference type="InterPro" id="IPR002156">
    <property type="entry name" value="RNaseH_domain"/>
</dbReference>
<dbReference type="OrthoDB" id="407198at2759"/>
<comment type="caution">
    <text evidence="2">The sequence shown here is derived from an EMBL/GenBank/DDBJ whole genome shotgun (WGS) entry which is preliminary data.</text>
</comment>
<feature type="non-terminal residue" evidence="2">
    <location>
        <position position="1"/>
    </location>
</feature>
<dbReference type="GO" id="GO:0003676">
    <property type="term" value="F:nucleic acid binding"/>
    <property type="evidence" value="ECO:0007669"/>
    <property type="project" value="InterPro"/>
</dbReference>
<accession>A0A8K0WD93</accession>
<keyword evidence="3" id="KW-1185">Reference proteome</keyword>
<feature type="domain" description="RNase H type-1" evidence="1">
    <location>
        <begin position="17"/>
        <end position="177"/>
    </location>
</feature>
<dbReference type="InterPro" id="IPR036397">
    <property type="entry name" value="RNaseH_sf"/>
</dbReference>
<protein>
    <submittedName>
        <fullName evidence="2">RNase H domain protein</fullName>
    </submittedName>
</protein>
<sequence>ISYQTIPHVTRFIHRDIPKTLLIYISGACPDNGQECLQSGWACVFRPLAPNIHLNVSGRLEHRGPMDDIHWQSSDKAELRAVVGALRFRHWSGEGFTRLVLATNSEHVVKGGTEWAQNWCLRGWRTSFGCTPKNRDMWEAFFGELERLEEHGLKVQLRKIPRNLNKDTIKLAKEVTQEDELNDYVDATGTLC</sequence>
<evidence type="ECO:0000313" key="2">
    <source>
        <dbReference type="EMBL" id="KAH7251312.1"/>
    </source>
</evidence>
<name>A0A8K0WD93_9HYPO</name>
<dbReference type="AlphaFoldDB" id="A0A8K0WD93"/>
<dbReference type="Pfam" id="PF00075">
    <property type="entry name" value="RNase_H"/>
    <property type="match status" value="1"/>
</dbReference>
<evidence type="ECO:0000313" key="3">
    <source>
        <dbReference type="Proteomes" id="UP000813427"/>
    </source>
</evidence>
<proteinExistence type="predicted"/>
<dbReference type="GO" id="GO:0004523">
    <property type="term" value="F:RNA-DNA hybrid ribonuclease activity"/>
    <property type="evidence" value="ECO:0007669"/>
    <property type="project" value="InterPro"/>
</dbReference>
<dbReference type="CDD" id="cd13934">
    <property type="entry name" value="RNase_H_Dikarya_like"/>
    <property type="match status" value="1"/>
</dbReference>
<gene>
    <name evidence="2" type="ORF">BKA59DRAFT_393253</name>
</gene>
<dbReference type="Proteomes" id="UP000813427">
    <property type="component" value="Unassembled WGS sequence"/>
</dbReference>
<evidence type="ECO:0000259" key="1">
    <source>
        <dbReference type="PROSITE" id="PS50879"/>
    </source>
</evidence>
<dbReference type="EMBL" id="JAGPXF010000003">
    <property type="protein sequence ID" value="KAH7251312.1"/>
    <property type="molecule type" value="Genomic_DNA"/>
</dbReference>
<dbReference type="InterPro" id="IPR012337">
    <property type="entry name" value="RNaseH-like_sf"/>
</dbReference>
<dbReference type="SUPFAM" id="SSF53098">
    <property type="entry name" value="Ribonuclease H-like"/>
    <property type="match status" value="1"/>
</dbReference>
<dbReference type="PROSITE" id="PS50879">
    <property type="entry name" value="RNASE_H_1"/>
    <property type="match status" value="1"/>
</dbReference>
<dbReference type="Gene3D" id="3.30.420.10">
    <property type="entry name" value="Ribonuclease H-like superfamily/Ribonuclease H"/>
    <property type="match status" value="1"/>
</dbReference>
<reference evidence="2" key="1">
    <citation type="journal article" date="2021" name="Nat. Commun.">
        <title>Genetic determinants of endophytism in the Arabidopsis root mycobiome.</title>
        <authorList>
            <person name="Mesny F."/>
            <person name="Miyauchi S."/>
            <person name="Thiergart T."/>
            <person name="Pickel B."/>
            <person name="Atanasova L."/>
            <person name="Karlsson M."/>
            <person name="Huettel B."/>
            <person name="Barry K.W."/>
            <person name="Haridas S."/>
            <person name="Chen C."/>
            <person name="Bauer D."/>
            <person name="Andreopoulos W."/>
            <person name="Pangilinan J."/>
            <person name="LaButti K."/>
            <person name="Riley R."/>
            <person name="Lipzen A."/>
            <person name="Clum A."/>
            <person name="Drula E."/>
            <person name="Henrissat B."/>
            <person name="Kohler A."/>
            <person name="Grigoriev I.V."/>
            <person name="Martin F.M."/>
            <person name="Hacquard S."/>
        </authorList>
    </citation>
    <scope>NUCLEOTIDE SEQUENCE</scope>
    <source>
        <strain evidence="2">MPI-SDFR-AT-0068</strain>
    </source>
</reference>
<organism evidence="2 3">
    <name type="scientific">Fusarium tricinctum</name>
    <dbReference type="NCBI Taxonomy" id="61284"/>
    <lineage>
        <taxon>Eukaryota</taxon>
        <taxon>Fungi</taxon>
        <taxon>Dikarya</taxon>
        <taxon>Ascomycota</taxon>
        <taxon>Pezizomycotina</taxon>
        <taxon>Sordariomycetes</taxon>
        <taxon>Hypocreomycetidae</taxon>
        <taxon>Hypocreales</taxon>
        <taxon>Nectriaceae</taxon>
        <taxon>Fusarium</taxon>
        <taxon>Fusarium tricinctum species complex</taxon>
    </lineage>
</organism>